<dbReference type="EMBL" id="JAOPJF010000037">
    <property type="protein sequence ID" value="KAK1143695.1"/>
    <property type="molecule type" value="Genomic_DNA"/>
</dbReference>
<organism evidence="1 2">
    <name type="scientific">Aspergillus melleus</name>
    <dbReference type="NCBI Taxonomy" id="138277"/>
    <lineage>
        <taxon>Eukaryota</taxon>
        <taxon>Fungi</taxon>
        <taxon>Dikarya</taxon>
        <taxon>Ascomycota</taxon>
        <taxon>Pezizomycotina</taxon>
        <taxon>Eurotiomycetes</taxon>
        <taxon>Eurotiomycetidae</taxon>
        <taxon>Eurotiales</taxon>
        <taxon>Aspergillaceae</taxon>
        <taxon>Aspergillus</taxon>
        <taxon>Aspergillus subgen. Circumdati</taxon>
    </lineage>
</organism>
<sequence length="924" mass="104501">MADELGRAPGVGSSSDSNPSQSPGLSPPPSDRRFEQRRSPSQLLSPRMPDLVRDSKLETHFLPDSSVETVHTYHEPGYKSRRRLVSRSEHWRRYGKIGSGSYGSVWLEKCVKGARRENALRAIKQMEVRRQSTRVDYNRELEAIAKFSHWKYERAFVKSFGWYDSPDQLFIAMEYLELGDLHTYLQHKPALPEHEAKEVTFQILDGLFLMHDNEFAHRDLKPRNILLKSCPPDEWWVKIADFGISKRIEDEAGGSSTLKGTLGYIAPELHGFVKRGSPYAPDLWAVGEIAFQLVTKQATFKNLGMLFKYMSDLDMFPYDLLLAARVSESGQECIFSLMHPDPLHRATAELALQHTWFNEAPLSRQGSVRSGRNVSPPAPVAEPETEELATWNTIATQESENNPNLIHEAEMATWNTETDRRRNMSLDPGHSADWPISTNGVSLAAVTAPVEDDMQTHVHSSEQGNVSLNPTPLDELAQFFGEGQRDIRRDSGAQNVQVERADPESTTMGEVTFVHADEPATQVGIDRETVPAFHWFNEHSQPFHNPFNDTRPNQRYSPARKGVTLSTVDLPRTYGSAHPELTISGDVRNPETFISQRMREIWDSKAKDNPSPEQPNFPELYKLGYPQEQIPLTAGITSTSERPAWQSQETTAKQSSDGRSKIGRTFKGIFSGWRSNDLKAHKHPPALDESARRNSSPGDPQPPIPFESDTLYTRPPPHFGHQTGLHKIFGVTIDELYSRHPGLPVPKVVLQCIAAVERFGLELEGIYRQSEKPETMKRMIAEFEFNYPQHDLTIPANFNHNIHNVASLLKRFFRDLPIPLLSFGHYSAFIDAAKISDDIQRRDSIHAIVNELSDPQYATLRALTLHLNKVQQHSNRNRMTIGNLAILFGPTLMGPNETDMVDTGWQVRTVETIITCALDIFDEF</sequence>
<proteinExistence type="predicted"/>
<reference evidence="1 2" key="1">
    <citation type="journal article" date="2023" name="ACS Omega">
        <title>Identification of the Neoaspergillic Acid Biosynthesis Gene Cluster by Establishing an In Vitro CRISPR-Ribonucleoprotein Genetic System in Aspergillus melleus.</title>
        <authorList>
            <person name="Yuan B."/>
            <person name="Grau M.F."/>
            <person name="Murata R.M."/>
            <person name="Torok T."/>
            <person name="Venkateswaran K."/>
            <person name="Stajich J.E."/>
            <person name="Wang C.C.C."/>
        </authorList>
    </citation>
    <scope>NUCLEOTIDE SEQUENCE [LARGE SCALE GENOMIC DNA]</scope>
    <source>
        <strain evidence="1 2">IMV 1140</strain>
    </source>
</reference>
<keyword evidence="2" id="KW-1185">Reference proteome</keyword>
<evidence type="ECO:0000313" key="2">
    <source>
        <dbReference type="Proteomes" id="UP001177260"/>
    </source>
</evidence>
<name>A0ACC3B081_9EURO</name>
<gene>
    <name evidence="1" type="ORF">N8T08_006095</name>
</gene>
<accession>A0ACC3B081</accession>
<protein>
    <submittedName>
        <fullName evidence="1">Uncharacterized protein</fullName>
    </submittedName>
</protein>
<dbReference type="Proteomes" id="UP001177260">
    <property type="component" value="Unassembled WGS sequence"/>
</dbReference>
<comment type="caution">
    <text evidence="1">The sequence shown here is derived from an EMBL/GenBank/DDBJ whole genome shotgun (WGS) entry which is preliminary data.</text>
</comment>
<evidence type="ECO:0000313" key="1">
    <source>
        <dbReference type="EMBL" id="KAK1143695.1"/>
    </source>
</evidence>